<name>A0A3E4Z6Y3_9BACT</name>
<evidence type="ECO:0000313" key="1">
    <source>
        <dbReference type="EMBL" id="RGM90289.1"/>
    </source>
</evidence>
<dbReference type="RefSeq" id="WP_117702083.1">
    <property type="nucleotide sequence ID" value="NZ_QSTW01000013.1"/>
</dbReference>
<comment type="caution">
    <text evidence="1">The sequence shown here is derived from an EMBL/GenBank/DDBJ whole genome shotgun (WGS) entry which is preliminary data.</text>
</comment>
<evidence type="ECO:0000313" key="2">
    <source>
        <dbReference type="Proteomes" id="UP000260814"/>
    </source>
</evidence>
<dbReference type="AlphaFoldDB" id="A0A3E4Z6Y3"/>
<organism evidence="1 2">
    <name type="scientific">Phocaeicola plebeius</name>
    <dbReference type="NCBI Taxonomy" id="310297"/>
    <lineage>
        <taxon>Bacteria</taxon>
        <taxon>Pseudomonadati</taxon>
        <taxon>Bacteroidota</taxon>
        <taxon>Bacteroidia</taxon>
        <taxon>Bacteroidales</taxon>
        <taxon>Bacteroidaceae</taxon>
        <taxon>Phocaeicola</taxon>
    </lineage>
</organism>
<gene>
    <name evidence="1" type="ORF">DXB87_10335</name>
</gene>
<dbReference type="EMBL" id="QSTW01000013">
    <property type="protein sequence ID" value="RGM90289.1"/>
    <property type="molecule type" value="Genomic_DNA"/>
</dbReference>
<sequence>MVINIEKHYFRHYANKSEVKEYGKFQVGEIITDWEGCTGCILLIFKNGDVRTDSNGMGSISKLKKVRSKKKILNYLNVLYNEDMYFLQNNYNQEIEKAR</sequence>
<protein>
    <submittedName>
        <fullName evidence="1">Uncharacterized protein</fullName>
    </submittedName>
</protein>
<reference evidence="1 2" key="1">
    <citation type="submission" date="2018-08" db="EMBL/GenBank/DDBJ databases">
        <title>A genome reference for cultivated species of the human gut microbiota.</title>
        <authorList>
            <person name="Zou Y."/>
            <person name="Xue W."/>
            <person name="Luo G."/>
        </authorList>
    </citation>
    <scope>NUCLEOTIDE SEQUENCE [LARGE SCALE GENOMIC DNA]</scope>
    <source>
        <strain evidence="1 2">OM06-2</strain>
    </source>
</reference>
<proteinExistence type="predicted"/>
<accession>A0A3E4Z6Y3</accession>
<dbReference type="Proteomes" id="UP000260814">
    <property type="component" value="Unassembled WGS sequence"/>
</dbReference>